<sequence>MPLTPDLTGRDDLLAKAAQHPYARLTAGERVRAYAQDGALVWTSRGPAGPVAASLGEARAAVALFARLAAEDLLDGGVWLHLPRAGQDVTAALRPDVHDDWDFLWTTVPPAAHPGEQAVEALGPDDHDGIAAVLDDALPDSTSRPGDPRVRQWYGIREAGRIVAVAGDRSGNGVGFLAGIAVATGAQGRGHGAALTTAVTRLLVAEFGISSLGVMSDNIGAIRLYQRLGYTEAMARSTVRLPS</sequence>
<dbReference type="CDD" id="cd04301">
    <property type="entry name" value="NAT_SF"/>
    <property type="match status" value="1"/>
</dbReference>
<comment type="caution">
    <text evidence="2">The sequence shown here is derived from an EMBL/GenBank/DDBJ whole genome shotgun (WGS) entry which is preliminary data.</text>
</comment>
<dbReference type="Gene3D" id="3.40.630.30">
    <property type="match status" value="1"/>
</dbReference>
<evidence type="ECO:0000259" key="1">
    <source>
        <dbReference type="PROSITE" id="PS51186"/>
    </source>
</evidence>
<dbReference type="GO" id="GO:0016747">
    <property type="term" value="F:acyltransferase activity, transferring groups other than amino-acyl groups"/>
    <property type="evidence" value="ECO:0007669"/>
    <property type="project" value="InterPro"/>
</dbReference>
<accession>A0A8J3NJX7</accession>
<protein>
    <recommendedName>
        <fullName evidence="1">N-acetyltransferase domain-containing protein</fullName>
    </recommendedName>
</protein>
<dbReference type="PROSITE" id="PS51186">
    <property type="entry name" value="GNAT"/>
    <property type="match status" value="1"/>
</dbReference>
<dbReference type="Proteomes" id="UP000601223">
    <property type="component" value="Unassembled WGS sequence"/>
</dbReference>
<dbReference type="EMBL" id="BONF01000032">
    <property type="protein sequence ID" value="GIF83905.1"/>
    <property type="molecule type" value="Genomic_DNA"/>
</dbReference>
<dbReference type="SUPFAM" id="SSF55729">
    <property type="entry name" value="Acyl-CoA N-acyltransferases (Nat)"/>
    <property type="match status" value="1"/>
</dbReference>
<evidence type="ECO:0000313" key="3">
    <source>
        <dbReference type="Proteomes" id="UP000601223"/>
    </source>
</evidence>
<name>A0A8J3NJX7_9ACTN</name>
<feature type="domain" description="N-acetyltransferase" evidence="1">
    <location>
        <begin position="117"/>
        <end position="243"/>
    </location>
</feature>
<dbReference type="Pfam" id="PF00583">
    <property type="entry name" value="Acetyltransf_1"/>
    <property type="match status" value="1"/>
</dbReference>
<dbReference type="RefSeq" id="WP_203751364.1">
    <property type="nucleotide sequence ID" value="NZ_BONF01000032.1"/>
</dbReference>
<evidence type="ECO:0000313" key="2">
    <source>
        <dbReference type="EMBL" id="GIF83905.1"/>
    </source>
</evidence>
<keyword evidence="3" id="KW-1185">Reference proteome</keyword>
<dbReference type="InterPro" id="IPR016181">
    <property type="entry name" value="Acyl_CoA_acyltransferase"/>
</dbReference>
<proteinExistence type="predicted"/>
<dbReference type="InterPro" id="IPR000182">
    <property type="entry name" value="GNAT_dom"/>
</dbReference>
<organism evidence="2 3">
    <name type="scientific">Catellatospora bangladeshensis</name>
    <dbReference type="NCBI Taxonomy" id="310355"/>
    <lineage>
        <taxon>Bacteria</taxon>
        <taxon>Bacillati</taxon>
        <taxon>Actinomycetota</taxon>
        <taxon>Actinomycetes</taxon>
        <taxon>Micromonosporales</taxon>
        <taxon>Micromonosporaceae</taxon>
        <taxon>Catellatospora</taxon>
    </lineage>
</organism>
<reference evidence="2 3" key="1">
    <citation type="submission" date="2021-01" db="EMBL/GenBank/DDBJ databases">
        <title>Whole genome shotgun sequence of Catellatospora bangladeshensis NBRC 107357.</title>
        <authorList>
            <person name="Komaki H."/>
            <person name="Tamura T."/>
        </authorList>
    </citation>
    <scope>NUCLEOTIDE SEQUENCE [LARGE SCALE GENOMIC DNA]</scope>
    <source>
        <strain evidence="2 3">NBRC 107357</strain>
    </source>
</reference>
<dbReference type="AlphaFoldDB" id="A0A8J3NJX7"/>
<gene>
    <name evidence="2" type="ORF">Cba03nite_52540</name>
</gene>